<keyword evidence="1" id="KW-1133">Transmembrane helix</keyword>
<reference evidence="2" key="1">
    <citation type="submission" date="2021-01" db="EMBL/GenBank/DDBJ databases">
        <authorList>
            <consortium name="Genoscope - CEA"/>
            <person name="William W."/>
        </authorList>
    </citation>
    <scope>NUCLEOTIDE SEQUENCE</scope>
</reference>
<comment type="caution">
    <text evidence="2">The sequence shown here is derived from an EMBL/GenBank/DDBJ whole genome shotgun (WGS) entry which is preliminary data.</text>
</comment>
<accession>A0A8S1U472</accession>
<dbReference type="EMBL" id="CAJJDP010000038">
    <property type="protein sequence ID" value="CAD8160371.1"/>
    <property type="molecule type" value="Genomic_DNA"/>
</dbReference>
<protein>
    <submittedName>
        <fullName evidence="2">Uncharacterized protein</fullName>
    </submittedName>
</protein>
<gene>
    <name evidence="2" type="ORF">POCTA_138.1.T0380138</name>
</gene>
<organism evidence="2 3">
    <name type="scientific">Paramecium octaurelia</name>
    <dbReference type="NCBI Taxonomy" id="43137"/>
    <lineage>
        <taxon>Eukaryota</taxon>
        <taxon>Sar</taxon>
        <taxon>Alveolata</taxon>
        <taxon>Ciliophora</taxon>
        <taxon>Intramacronucleata</taxon>
        <taxon>Oligohymenophorea</taxon>
        <taxon>Peniculida</taxon>
        <taxon>Parameciidae</taxon>
        <taxon>Paramecium</taxon>
    </lineage>
</organism>
<proteinExistence type="predicted"/>
<keyword evidence="1" id="KW-0472">Membrane</keyword>
<name>A0A8S1U472_PAROT</name>
<sequence length="39" mass="4680">MFQLVFQIIEFMLSFGLFLFIKLGREETKMSGRVLKFAY</sequence>
<feature type="transmembrane region" description="Helical" evidence="1">
    <location>
        <begin position="6"/>
        <end position="23"/>
    </location>
</feature>
<evidence type="ECO:0000256" key="1">
    <source>
        <dbReference type="SAM" id="Phobius"/>
    </source>
</evidence>
<evidence type="ECO:0000313" key="2">
    <source>
        <dbReference type="EMBL" id="CAD8160371.1"/>
    </source>
</evidence>
<dbReference type="Proteomes" id="UP000683925">
    <property type="component" value="Unassembled WGS sequence"/>
</dbReference>
<dbReference type="AlphaFoldDB" id="A0A8S1U472"/>
<evidence type="ECO:0000313" key="3">
    <source>
        <dbReference type="Proteomes" id="UP000683925"/>
    </source>
</evidence>
<keyword evidence="1" id="KW-0812">Transmembrane</keyword>
<keyword evidence="3" id="KW-1185">Reference proteome</keyword>